<evidence type="ECO:0000259" key="3">
    <source>
        <dbReference type="Pfam" id="PF23845"/>
    </source>
</evidence>
<feature type="region of interest" description="Disordered" evidence="1">
    <location>
        <begin position="15"/>
        <end position="45"/>
    </location>
</feature>
<evidence type="ECO:0000313" key="4">
    <source>
        <dbReference type="EMBL" id="MBD7970444.1"/>
    </source>
</evidence>
<protein>
    <submittedName>
        <fullName evidence="4">Chitobiase/beta-hexosaminidase C-terminal domain-containing protein</fullName>
    </submittedName>
</protein>
<dbReference type="InterPro" id="IPR057122">
    <property type="entry name" value="TIM-barrel_NCTSP"/>
</dbReference>
<evidence type="ECO:0000259" key="2">
    <source>
        <dbReference type="Pfam" id="PF23844"/>
    </source>
</evidence>
<dbReference type="Pfam" id="PF23845">
    <property type="entry name" value="TIM-barrel_NCTSP"/>
    <property type="match status" value="1"/>
</dbReference>
<dbReference type="InterPro" id="IPR026876">
    <property type="entry name" value="Fn3_assoc_repeat"/>
</dbReference>
<name>A0ABR8T4C9_9BACL</name>
<feature type="compositionally biased region" description="Low complexity" evidence="1">
    <location>
        <begin position="27"/>
        <end position="36"/>
    </location>
</feature>
<evidence type="ECO:0000256" key="1">
    <source>
        <dbReference type="SAM" id="MobiDB-lite"/>
    </source>
</evidence>
<proteinExistence type="predicted"/>
<accession>A0ABR8T4C9</accession>
<comment type="caution">
    <text evidence="4">The sequence shown here is derived from an EMBL/GenBank/DDBJ whole genome shotgun (WGS) entry which is preliminary data.</text>
</comment>
<reference evidence="4 5" key="1">
    <citation type="submission" date="2020-08" db="EMBL/GenBank/DDBJ databases">
        <title>A Genomic Blueprint of the Chicken Gut Microbiome.</title>
        <authorList>
            <person name="Gilroy R."/>
            <person name="Ravi A."/>
            <person name="Getino M."/>
            <person name="Pursley I."/>
            <person name="Horton D.L."/>
            <person name="Alikhan N.-F."/>
            <person name="Baker D."/>
            <person name="Gharbi K."/>
            <person name="Hall N."/>
            <person name="Watson M."/>
            <person name="Adriaenssens E.M."/>
            <person name="Foster-Nyarko E."/>
            <person name="Jarju S."/>
            <person name="Secka A."/>
            <person name="Antonio M."/>
            <person name="Oren A."/>
            <person name="Chaudhuri R."/>
            <person name="La Ragione R.M."/>
            <person name="Hildebrand F."/>
            <person name="Pallen M.J."/>
        </authorList>
    </citation>
    <scope>NUCLEOTIDE SEQUENCE [LARGE SCALE GENOMIC DNA]</scope>
    <source>
        <strain evidence="4 5">Sa2BVA9</strain>
    </source>
</reference>
<organism evidence="4 5">
    <name type="scientific">Paenibacillus gallinarum</name>
    <dbReference type="NCBI Taxonomy" id="2762232"/>
    <lineage>
        <taxon>Bacteria</taxon>
        <taxon>Bacillati</taxon>
        <taxon>Bacillota</taxon>
        <taxon>Bacilli</taxon>
        <taxon>Bacillales</taxon>
        <taxon>Paenibacillaceae</taxon>
        <taxon>Paenibacillus</taxon>
    </lineage>
</organism>
<feature type="domain" description="Non-contractile tail sheath N-terminal" evidence="2">
    <location>
        <begin position="56"/>
        <end position="167"/>
    </location>
</feature>
<feature type="domain" description="Non-contractile tail sheath TIM barrel" evidence="3">
    <location>
        <begin position="292"/>
        <end position="640"/>
    </location>
</feature>
<dbReference type="InterPro" id="IPR057102">
    <property type="entry name" value="NCTSP_N"/>
</dbReference>
<dbReference type="Pfam" id="PF23844">
    <property type="entry name" value="NCTSP_N"/>
    <property type="match status" value="1"/>
</dbReference>
<dbReference type="EMBL" id="JACSQL010000012">
    <property type="protein sequence ID" value="MBD7970444.1"/>
    <property type="molecule type" value="Genomic_DNA"/>
</dbReference>
<dbReference type="Pfam" id="PF13287">
    <property type="entry name" value="Fn3_assoc"/>
    <property type="match status" value="1"/>
</dbReference>
<gene>
    <name evidence="4" type="ORF">H9647_20455</name>
</gene>
<evidence type="ECO:0000313" key="5">
    <source>
        <dbReference type="Proteomes" id="UP000608071"/>
    </source>
</evidence>
<sequence>MDKINESYARQLESWNRQFPEYKPRPSKNSSKSKSSQLIPNKQNLSIGNTNKDIYKLMPKYLTNNFSFDMMAATVTNGNTVITRGNFRTTYDLSGMSWETEDLYSHKDLKYPTDPDFTNVNLSYSYYIYGDIPEMDSNSAPALTIETNTGDIFYVRLWNYVVDRPKDDWEDGSNSLFPLRRTSGNATGQQGAITIDFNNLYAGWQPYIKESKVITKPDGTKTYVEEWVKNPEWVKIPVTNIKRLMWAFVSKDYNTNLVKDYLPNSQKFMIKMTNWTVTGDSFLRSDPVAKSKHQVRLTDDYDDIYNLTPERVISDYVKLGYSGSVNMYVGASHFYDKRYSNGEMRLISDYPFNAAFEEWYQNYVQRLKENNFSLINSISMENVDAPNEWWQRAWDNTPATSGWTPTPHFLSFTNSEVQSFYKKYILGLAQISKENGLEPAIQLGEPWWWFMENKEGKPPTFYDKATKELYKKETGKDLYVFKSSTESFRGHEEMLNWLRDKNGEFTWLLRDALKEKYADAKFTVLFFTPSVIDKDRVPRMMSIVNFPKKHWRYPNLDFFMLEDYDYLIYDQMQKHSKSMIFVQSQLNYPPELIHYFAGFVLDQDHLGIWNNINQALNDGFNQKFNEVYIWAYAQIKRDGWAPPDFVHVNKPSGVYEKPFYLTLNSSADKMIYTLDGSTPTKANGKEYNNPISINKSTTLKVGVLKNGVITQIYDFFYDVGIKKFEYNTFNQLLSEQFAKNGKLYLTEYNYDELGNTTSIDRMVIDNNEGENR</sequence>
<keyword evidence="5" id="KW-1185">Reference proteome</keyword>
<dbReference type="Proteomes" id="UP000608071">
    <property type="component" value="Unassembled WGS sequence"/>
</dbReference>